<dbReference type="AlphaFoldDB" id="H3B393"/>
<reference evidence="15" key="3">
    <citation type="submission" date="2025-09" db="UniProtKB">
        <authorList>
            <consortium name="Ensembl"/>
        </authorList>
    </citation>
    <scope>IDENTIFICATION</scope>
</reference>
<dbReference type="FunFam" id="2.60.120.200:FF:000017">
    <property type="entry name" value="Vesicular integral-membrane protein VIP36"/>
    <property type="match status" value="1"/>
</dbReference>
<comment type="subcellular location">
    <subcellularLocation>
        <location evidence="11">Endomembrane system</location>
        <topology evidence="11">Single-pass type I membrane protein</topology>
    </subcellularLocation>
    <subcellularLocation>
        <location evidence="1">Golgi apparatus membrane</location>
        <topology evidence="1">Single-pass membrane protein</topology>
    </subcellularLocation>
</comment>
<dbReference type="eggNOG" id="KOG3839">
    <property type="taxonomic scope" value="Eukaryota"/>
</dbReference>
<evidence type="ECO:0000256" key="12">
    <source>
        <dbReference type="SAM" id="Phobius"/>
    </source>
</evidence>
<accession>H3B393</accession>
<evidence type="ECO:0000256" key="8">
    <source>
        <dbReference type="ARBA" id="ARBA00023136"/>
    </source>
</evidence>
<keyword evidence="5" id="KW-0430">Lectin</keyword>
<protein>
    <submittedName>
        <fullName evidence="15">Lectin, mannose binding 2 like</fullName>
    </submittedName>
</protein>
<keyword evidence="6 12" id="KW-1133">Transmembrane helix</keyword>
<dbReference type="EMBL" id="AFYH01062953">
    <property type="status" value="NOT_ANNOTATED_CDS"/>
    <property type="molecule type" value="Genomic_DNA"/>
</dbReference>
<keyword evidence="7" id="KW-0333">Golgi apparatus</keyword>
<evidence type="ECO:0000256" key="6">
    <source>
        <dbReference type="ARBA" id="ARBA00022989"/>
    </source>
</evidence>
<evidence type="ECO:0000256" key="13">
    <source>
        <dbReference type="SAM" id="SignalP"/>
    </source>
</evidence>
<evidence type="ECO:0000256" key="2">
    <source>
        <dbReference type="ARBA" id="ARBA00022692"/>
    </source>
</evidence>
<dbReference type="PANTHER" id="PTHR12223:SF20">
    <property type="entry name" value="VIP36-LIKE PROTEIN"/>
    <property type="match status" value="1"/>
</dbReference>
<sequence length="346" mass="39185">MEGQAGLVLEKAGRLDCRGWLLPLFVLAFWGSNVQQCLGDQTEEYLKREFSLIKPYQGLGSTGSHWDLLGSTMVTTQYVRLTPDMQSKQGAIWSRLLCILFFRNWWAVVGISLHSLGLQILNNLRCVLFFSSLSPPPLSGPVFGSKDKFVGLAVFVDTYPNEEKQHERTFPFISAMVSNGSLNYEHERDGKTTELGGCTALVRNLNHDTFLVIRYVKRRLTVMIDIDGKHEWRDCLDIPGVRLPRGYYFGTSAATGDLSDNHDIISLKLYELTVERTPQEESLDKEVFIPSVDNMKLGTDDLYSEPMSGITVFFIIFFGLLGLMVVAVVGVIAYNKWQEQSRKHFY</sequence>
<evidence type="ECO:0000256" key="4">
    <source>
        <dbReference type="ARBA" id="ARBA00022729"/>
    </source>
</evidence>
<dbReference type="EMBL" id="AFYH01062955">
    <property type="status" value="NOT_ANNOTATED_CDS"/>
    <property type="molecule type" value="Genomic_DNA"/>
</dbReference>
<proteinExistence type="predicted"/>
<keyword evidence="3" id="KW-0479">Metal-binding</keyword>
<keyword evidence="4 13" id="KW-0732">Signal</keyword>
<evidence type="ECO:0000313" key="16">
    <source>
        <dbReference type="Proteomes" id="UP000008672"/>
    </source>
</evidence>
<dbReference type="GO" id="GO:0005789">
    <property type="term" value="C:endoplasmic reticulum membrane"/>
    <property type="evidence" value="ECO:0007669"/>
    <property type="project" value="TreeGrafter"/>
</dbReference>
<evidence type="ECO:0000256" key="3">
    <source>
        <dbReference type="ARBA" id="ARBA00022723"/>
    </source>
</evidence>
<reference evidence="16" key="1">
    <citation type="submission" date="2011-08" db="EMBL/GenBank/DDBJ databases">
        <title>The draft genome of Latimeria chalumnae.</title>
        <authorList>
            <person name="Di Palma F."/>
            <person name="Alfoldi J."/>
            <person name="Johnson J."/>
            <person name="Berlin A."/>
            <person name="Gnerre S."/>
            <person name="Jaffe D."/>
            <person name="MacCallum I."/>
            <person name="Young S."/>
            <person name="Walker B.J."/>
            <person name="Lander E."/>
            <person name="Lindblad-Toh K."/>
        </authorList>
    </citation>
    <scope>NUCLEOTIDE SEQUENCE [LARGE SCALE GENOMIC DNA]</scope>
    <source>
        <strain evidence="16">Wild caught</strain>
    </source>
</reference>
<evidence type="ECO:0000313" key="15">
    <source>
        <dbReference type="Ensembl" id="ENSLACP00000016364.1"/>
    </source>
</evidence>
<feature type="chain" id="PRO_5003580847" evidence="13">
    <location>
        <begin position="40"/>
        <end position="346"/>
    </location>
</feature>
<dbReference type="STRING" id="7897.ENSLACP00000016364"/>
<dbReference type="Gene3D" id="2.60.120.200">
    <property type="match status" value="1"/>
</dbReference>
<dbReference type="HOGENOM" id="CLU_041093_0_0_1"/>
<dbReference type="InParanoid" id="H3B393"/>
<dbReference type="Pfam" id="PF03388">
    <property type="entry name" value="Lectin_leg-like"/>
    <property type="match status" value="1"/>
</dbReference>
<evidence type="ECO:0000256" key="5">
    <source>
        <dbReference type="ARBA" id="ARBA00022734"/>
    </source>
</evidence>
<dbReference type="GO" id="GO:0005537">
    <property type="term" value="F:D-mannose binding"/>
    <property type="evidence" value="ECO:0007669"/>
    <property type="project" value="TreeGrafter"/>
</dbReference>
<dbReference type="InterPro" id="IPR013320">
    <property type="entry name" value="ConA-like_dom_sf"/>
</dbReference>
<dbReference type="GeneTree" id="ENSGT00940000155596"/>
<dbReference type="Proteomes" id="UP000008672">
    <property type="component" value="Unassembled WGS sequence"/>
</dbReference>
<name>H3B393_LATCH</name>
<dbReference type="FunCoup" id="H3B393">
    <property type="interactions" value="1635"/>
</dbReference>
<dbReference type="PANTHER" id="PTHR12223">
    <property type="entry name" value="VESICULAR MANNOSE-BINDING LECTIN"/>
    <property type="match status" value="1"/>
</dbReference>
<dbReference type="InterPro" id="IPR051136">
    <property type="entry name" value="Intracellular_Lectin-GPT"/>
</dbReference>
<keyword evidence="9" id="KW-1015">Disulfide bond</keyword>
<dbReference type="GO" id="GO:0000139">
    <property type="term" value="C:Golgi membrane"/>
    <property type="evidence" value="ECO:0007669"/>
    <property type="project" value="UniProtKB-SubCell"/>
</dbReference>
<keyword evidence="8 12" id="KW-0472">Membrane</keyword>
<evidence type="ECO:0000256" key="11">
    <source>
        <dbReference type="ARBA" id="ARBA00046288"/>
    </source>
</evidence>
<dbReference type="SUPFAM" id="SSF49899">
    <property type="entry name" value="Concanavalin A-like lectins/glucanases"/>
    <property type="match status" value="1"/>
</dbReference>
<evidence type="ECO:0000256" key="1">
    <source>
        <dbReference type="ARBA" id="ARBA00004194"/>
    </source>
</evidence>
<dbReference type="GO" id="GO:0006888">
    <property type="term" value="P:endoplasmic reticulum to Golgi vesicle-mediated transport"/>
    <property type="evidence" value="ECO:0007669"/>
    <property type="project" value="TreeGrafter"/>
</dbReference>
<keyword evidence="2 12" id="KW-0812">Transmembrane</keyword>
<dbReference type="Bgee" id="ENSLACG00000014419">
    <property type="expression patterns" value="Expressed in muscle tissue and 3 other cell types or tissues"/>
</dbReference>
<dbReference type="EMBL" id="AFYH01062956">
    <property type="status" value="NOT_ANNOTATED_CDS"/>
    <property type="molecule type" value="Genomic_DNA"/>
</dbReference>
<feature type="signal peptide" evidence="13">
    <location>
        <begin position="1"/>
        <end position="39"/>
    </location>
</feature>
<keyword evidence="10" id="KW-0325">Glycoprotein</keyword>
<organism evidence="15 16">
    <name type="scientific">Latimeria chalumnae</name>
    <name type="common">Coelacanth</name>
    <dbReference type="NCBI Taxonomy" id="7897"/>
    <lineage>
        <taxon>Eukaryota</taxon>
        <taxon>Metazoa</taxon>
        <taxon>Chordata</taxon>
        <taxon>Craniata</taxon>
        <taxon>Vertebrata</taxon>
        <taxon>Euteleostomi</taxon>
        <taxon>Coelacanthiformes</taxon>
        <taxon>Coelacanthidae</taxon>
        <taxon>Latimeria</taxon>
    </lineage>
</organism>
<evidence type="ECO:0000256" key="7">
    <source>
        <dbReference type="ARBA" id="ARBA00023034"/>
    </source>
</evidence>
<dbReference type="GO" id="GO:0046872">
    <property type="term" value="F:metal ion binding"/>
    <property type="evidence" value="ECO:0007669"/>
    <property type="project" value="UniProtKB-KW"/>
</dbReference>
<dbReference type="GO" id="GO:0030134">
    <property type="term" value="C:COPII-coated ER to Golgi transport vesicle"/>
    <property type="evidence" value="ECO:0007669"/>
    <property type="project" value="TreeGrafter"/>
</dbReference>
<feature type="domain" description="L-type lectin-like" evidence="14">
    <location>
        <begin position="44"/>
        <end position="272"/>
    </location>
</feature>
<dbReference type="OMA" id="WGAPARF"/>
<dbReference type="PROSITE" id="PS51328">
    <property type="entry name" value="L_LECTIN_LIKE"/>
    <property type="match status" value="1"/>
</dbReference>
<dbReference type="EMBL" id="AFYH01062954">
    <property type="status" value="NOT_ANNOTATED_CDS"/>
    <property type="molecule type" value="Genomic_DNA"/>
</dbReference>
<gene>
    <name evidence="15" type="primary">LMAN2L</name>
</gene>
<dbReference type="Ensembl" id="ENSLACT00000016478.1">
    <property type="protein sequence ID" value="ENSLACP00000016364.1"/>
    <property type="gene ID" value="ENSLACG00000014419.1"/>
</dbReference>
<keyword evidence="16" id="KW-1185">Reference proteome</keyword>
<evidence type="ECO:0000259" key="14">
    <source>
        <dbReference type="PROSITE" id="PS51328"/>
    </source>
</evidence>
<evidence type="ECO:0000256" key="10">
    <source>
        <dbReference type="ARBA" id="ARBA00023180"/>
    </source>
</evidence>
<feature type="transmembrane region" description="Helical" evidence="12">
    <location>
        <begin position="312"/>
        <end position="334"/>
    </location>
</feature>
<dbReference type="EMBL" id="AFYH01062957">
    <property type="status" value="NOT_ANNOTATED_CDS"/>
    <property type="molecule type" value="Genomic_DNA"/>
</dbReference>
<evidence type="ECO:0000256" key="9">
    <source>
        <dbReference type="ARBA" id="ARBA00023157"/>
    </source>
</evidence>
<dbReference type="GO" id="GO:0005793">
    <property type="term" value="C:endoplasmic reticulum-Golgi intermediate compartment"/>
    <property type="evidence" value="ECO:0007669"/>
    <property type="project" value="TreeGrafter"/>
</dbReference>
<reference evidence="15" key="2">
    <citation type="submission" date="2025-08" db="UniProtKB">
        <authorList>
            <consortium name="Ensembl"/>
        </authorList>
    </citation>
    <scope>IDENTIFICATION</scope>
</reference>
<dbReference type="InterPro" id="IPR005052">
    <property type="entry name" value="Lectin_leg"/>
</dbReference>